<name>A0ABQ6MKQ8_9STRA</name>
<dbReference type="EMBL" id="BRYB01005681">
    <property type="protein sequence ID" value="GMI27701.1"/>
    <property type="molecule type" value="Genomic_DNA"/>
</dbReference>
<organism evidence="3 4">
    <name type="scientific">Tetraparma gracilis</name>
    <dbReference type="NCBI Taxonomy" id="2962635"/>
    <lineage>
        <taxon>Eukaryota</taxon>
        <taxon>Sar</taxon>
        <taxon>Stramenopiles</taxon>
        <taxon>Ochrophyta</taxon>
        <taxon>Bolidophyceae</taxon>
        <taxon>Parmales</taxon>
        <taxon>Triparmaceae</taxon>
        <taxon>Tetraparma</taxon>
    </lineage>
</organism>
<feature type="non-terminal residue" evidence="3">
    <location>
        <position position="268"/>
    </location>
</feature>
<dbReference type="Gene3D" id="3.40.50.720">
    <property type="entry name" value="NAD(P)-binding Rossmann-like Domain"/>
    <property type="match status" value="1"/>
</dbReference>
<evidence type="ECO:0000256" key="1">
    <source>
        <dbReference type="ARBA" id="ARBA00006484"/>
    </source>
</evidence>
<comment type="similarity">
    <text evidence="1">Belongs to the short-chain dehydrogenases/reductases (SDR) family.</text>
</comment>
<dbReference type="InterPro" id="IPR036291">
    <property type="entry name" value="NAD(P)-bd_dom_sf"/>
</dbReference>
<keyword evidence="2" id="KW-0560">Oxidoreductase</keyword>
<gene>
    <name evidence="3" type="ORF">TeGR_g10189</name>
</gene>
<evidence type="ECO:0000256" key="2">
    <source>
        <dbReference type="ARBA" id="ARBA00023002"/>
    </source>
</evidence>
<keyword evidence="4" id="KW-1185">Reference proteome</keyword>
<feature type="non-terminal residue" evidence="3">
    <location>
        <position position="1"/>
    </location>
</feature>
<dbReference type="PANTHER" id="PTHR24320:SF148">
    <property type="entry name" value="NAD(P)-BINDING ROSSMANN-FOLD SUPERFAMILY PROTEIN"/>
    <property type="match status" value="1"/>
</dbReference>
<comment type="caution">
    <text evidence="3">The sequence shown here is derived from an EMBL/GenBank/DDBJ whole genome shotgun (WGS) entry which is preliminary data.</text>
</comment>
<dbReference type="Pfam" id="PF00106">
    <property type="entry name" value="adh_short"/>
    <property type="match status" value="1"/>
</dbReference>
<dbReference type="PANTHER" id="PTHR24320">
    <property type="entry name" value="RETINOL DEHYDROGENASE"/>
    <property type="match status" value="1"/>
</dbReference>
<sequence length="268" mass="28008">SLVLGPPPPPLPNLAGRVHLVTGGNAGIGLETCEALCAAGGTAILMSRSRARGEAARDALRARGGRAELLVGDLQDEASVRSAAKQFEALGLPLHALVLNAGVMLDGREVTRDGHEATMAANHLGHFLLCKLLLPAMVEGGGDRRVVTVGSSTHWMAEGTGVRMDDLGCERRGYELFGQYSQSKMANLMFSAELGRLAAAGGHPNLTTYCVHPGLVRTSVHKNMHPAIVFLHDLFGWALGALMKPAEVGARTSVYCAASGEVKGETGG</sequence>
<proteinExistence type="inferred from homology"/>
<evidence type="ECO:0000313" key="3">
    <source>
        <dbReference type="EMBL" id="GMI27701.1"/>
    </source>
</evidence>
<protein>
    <submittedName>
        <fullName evidence="3">Uncharacterized protein</fullName>
    </submittedName>
</protein>
<dbReference type="PRINTS" id="PR00081">
    <property type="entry name" value="GDHRDH"/>
</dbReference>
<reference evidence="3 4" key="1">
    <citation type="journal article" date="2023" name="Commun. Biol.">
        <title>Genome analysis of Parmales, the sister group of diatoms, reveals the evolutionary specialization of diatoms from phago-mixotrophs to photoautotrophs.</title>
        <authorList>
            <person name="Ban H."/>
            <person name="Sato S."/>
            <person name="Yoshikawa S."/>
            <person name="Yamada K."/>
            <person name="Nakamura Y."/>
            <person name="Ichinomiya M."/>
            <person name="Sato N."/>
            <person name="Blanc-Mathieu R."/>
            <person name="Endo H."/>
            <person name="Kuwata A."/>
            <person name="Ogata H."/>
        </authorList>
    </citation>
    <scope>NUCLEOTIDE SEQUENCE [LARGE SCALE GENOMIC DNA]</scope>
</reference>
<accession>A0ABQ6MKQ8</accession>
<dbReference type="Proteomes" id="UP001165060">
    <property type="component" value="Unassembled WGS sequence"/>
</dbReference>
<dbReference type="SUPFAM" id="SSF51735">
    <property type="entry name" value="NAD(P)-binding Rossmann-fold domains"/>
    <property type="match status" value="1"/>
</dbReference>
<evidence type="ECO:0000313" key="4">
    <source>
        <dbReference type="Proteomes" id="UP001165060"/>
    </source>
</evidence>
<dbReference type="InterPro" id="IPR002347">
    <property type="entry name" value="SDR_fam"/>
</dbReference>